<dbReference type="PANTHER" id="PTHR33116">
    <property type="entry name" value="REVERSE TRANSCRIPTASE ZINC-BINDING DOMAIN-CONTAINING PROTEIN-RELATED-RELATED"/>
    <property type="match status" value="1"/>
</dbReference>
<protein>
    <recommendedName>
        <fullName evidence="1">Reverse transcriptase domain-containing protein</fullName>
    </recommendedName>
</protein>
<sequence>MEILPVSTSNNTAVGTYDGVTTSSNTVIFITTCSCSNDKDKYMMKAQCILNDKVAEAFVSHYEKFLGQPGGVGEFDLNDLFKSRLDDNVALHMVRNVSRQEVKDAIFFMGNEKAPGPDGYMAAFFKQAWNIVADDVTNVIIANRIKESLKDIVCPNQSAFVPGHCISNNILLTQELMHNYHLDRGSPRCAFKVDIQKAYDTVDWGFLEKILIGFGFHDRMVKWIMECVTTSSYSICINGSLYGYFKGKRGLRQGDPLSPYLFTMVMEVLTLMLQRKVQESNSFTYHRYCSELELINLCFADDLFLFAYEDINSACIIKEALDEFTMASGLTLSLPKSTTYFCNVLNHVKIAILNVLPFEEGCLPVKYLGVPLVSSRLLNRDCKELVEKVQARIQDWKNKSLSIAGRLQLVKSVIGSMHIFWASVFMLPSRILCDLEKIMRSFLWSQDMRRGQSKVAWEVVCLPKDKGGLGLRRLDHFNKALMVSHIWKLLSLKESLWVKWMVVSQLVPITFAKRRNWRLFKKNKEDGKQVIELHYELCPSQTSQHGKLSKSLNDGGAVPRLWNLPDSVYYKVRLMQIEPLDNLGEFNACLILLKDRVGALSLPLQWNDFRDWWKKLKWRDIAMKGAFIPSRQISDNILLSQELMRNYHSNRGLAKCAFKIDIEKAYDSWVMKCVTSLFTINVNGEHKGFFKGMRGLRQGDPLSPYLFTLIMEVLNLVLRREIDKSPVFRYHWLCKDVKLTHLCFAGDLLLFCNGDSHSVSVVKKALLEFTGMSGLVPNSAKSTVFFGNVREISRQNILDIMPFRKGSLPVRYLGVPLISKRLYIKDCLLLIDKAKKRILDWKNKSLSFAGRLQLIKSVVSSMQVYWASMFILPVSIANEIEKLMRDFLWNFGVFKRGKSKVNWKSVCKPKESLWVRWVNTYRLKGRSFWDIPERDGACWAWKKLLKYRGMFREHIFHKIGDGRNTSLWFDKWHPICPLSDFISKRRIATSGLSLYCKVADIISNGMWCWPDELTNRFDALPVIPPPCIVVGKQDKVCWKSDNGKLLDFSAFNVWDDIREKNNLVPWSKLVWFSQCIPRHSFMLWLAILGKLKTHDVMTKLDMNLNKVCVFCGKVPDSHNHLFFACDFPKGVWCELKSMVRLDYAPNSWHDIVEFILKRPINNSIWSILQRLVLGATVYMVWQERNFRTFQDRHRSLEELCNLIKDMVRLRIMGLKDMGQY</sequence>
<dbReference type="Pfam" id="PF13966">
    <property type="entry name" value="zf-RVT"/>
    <property type="match status" value="1"/>
</dbReference>
<name>A0ABQ5HXJ8_9ASTR</name>
<proteinExistence type="predicted"/>
<evidence type="ECO:0000313" key="2">
    <source>
        <dbReference type="EMBL" id="GJT92641.1"/>
    </source>
</evidence>
<dbReference type="PROSITE" id="PS50878">
    <property type="entry name" value="RT_POL"/>
    <property type="match status" value="2"/>
</dbReference>
<reference evidence="2" key="2">
    <citation type="submission" date="2022-01" db="EMBL/GenBank/DDBJ databases">
        <authorList>
            <person name="Yamashiro T."/>
            <person name="Shiraishi A."/>
            <person name="Satake H."/>
            <person name="Nakayama K."/>
        </authorList>
    </citation>
    <scope>NUCLEOTIDE SEQUENCE</scope>
</reference>
<feature type="domain" description="Reverse transcriptase" evidence="1">
    <location>
        <begin position="1"/>
        <end position="372"/>
    </location>
</feature>
<dbReference type="PANTHER" id="PTHR33116:SF84">
    <property type="entry name" value="RNA-DIRECTED DNA POLYMERASE"/>
    <property type="match status" value="1"/>
</dbReference>
<dbReference type="Pfam" id="PF00078">
    <property type="entry name" value="RVT_1"/>
    <property type="match status" value="2"/>
</dbReference>
<dbReference type="InterPro" id="IPR043502">
    <property type="entry name" value="DNA/RNA_pol_sf"/>
</dbReference>
<keyword evidence="3" id="KW-1185">Reference proteome</keyword>
<organism evidence="2 3">
    <name type="scientific">Tanacetum coccineum</name>
    <dbReference type="NCBI Taxonomy" id="301880"/>
    <lineage>
        <taxon>Eukaryota</taxon>
        <taxon>Viridiplantae</taxon>
        <taxon>Streptophyta</taxon>
        <taxon>Embryophyta</taxon>
        <taxon>Tracheophyta</taxon>
        <taxon>Spermatophyta</taxon>
        <taxon>Magnoliopsida</taxon>
        <taxon>eudicotyledons</taxon>
        <taxon>Gunneridae</taxon>
        <taxon>Pentapetalae</taxon>
        <taxon>asterids</taxon>
        <taxon>campanulids</taxon>
        <taxon>Asterales</taxon>
        <taxon>Asteraceae</taxon>
        <taxon>Asteroideae</taxon>
        <taxon>Anthemideae</taxon>
        <taxon>Anthemidinae</taxon>
        <taxon>Tanacetum</taxon>
    </lineage>
</organism>
<feature type="domain" description="Reverse transcriptase" evidence="1">
    <location>
        <begin position="574"/>
        <end position="817"/>
    </location>
</feature>
<dbReference type="SUPFAM" id="SSF56672">
    <property type="entry name" value="DNA/RNA polymerases"/>
    <property type="match status" value="2"/>
</dbReference>
<dbReference type="Proteomes" id="UP001151760">
    <property type="component" value="Unassembled WGS sequence"/>
</dbReference>
<evidence type="ECO:0000313" key="3">
    <source>
        <dbReference type="Proteomes" id="UP001151760"/>
    </source>
</evidence>
<reference evidence="2" key="1">
    <citation type="journal article" date="2022" name="Int. J. Mol. Sci.">
        <title>Draft Genome of Tanacetum Coccineum: Genomic Comparison of Closely Related Tanacetum-Family Plants.</title>
        <authorList>
            <person name="Yamashiro T."/>
            <person name="Shiraishi A."/>
            <person name="Nakayama K."/>
            <person name="Satake H."/>
        </authorList>
    </citation>
    <scope>NUCLEOTIDE SEQUENCE</scope>
</reference>
<comment type="caution">
    <text evidence="2">The sequence shown here is derived from an EMBL/GenBank/DDBJ whole genome shotgun (WGS) entry which is preliminary data.</text>
</comment>
<dbReference type="InterPro" id="IPR026960">
    <property type="entry name" value="RVT-Znf"/>
</dbReference>
<accession>A0ABQ5HXJ8</accession>
<gene>
    <name evidence="2" type="ORF">Tco_1081486</name>
</gene>
<evidence type="ECO:0000259" key="1">
    <source>
        <dbReference type="PROSITE" id="PS50878"/>
    </source>
</evidence>
<dbReference type="EMBL" id="BQNB010020129">
    <property type="protein sequence ID" value="GJT92641.1"/>
    <property type="molecule type" value="Genomic_DNA"/>
</dbReference>
<dbReference type="InterPro" id="IPR000477">
    <property type="entry name" value="RT_dom"/>
</dbReference>
<dbReference type="CDD" id="cd01650">
    <property type="entry name" value="RT_nLTR_like"/>
    <property type="match status" value="2"/>
</dbReference>